<feature type="transmembrane region" description="Helical" evidence="8">
    <location>
        <begin position="520"/>
        <end position="539"/>
    </location>
</feature>
<evidence type="ECO:0000256" key="3">
    <source>
        <dbReference type="ARBA" id="ARBA00022692"/>
    </source>
</evidence>
<feature type="domain" description="Tyrosine-protein kinase G-rich" evidence="10">
    <location>
        <begin position="393"/>
        <end position="474"/>
    </location>
</feature>
<evidence type="ECO:0000313" key="11">
    <source>
        <dbReference type="EMBL" id="QTA85527.1"/>
    </source>
</evidence>
<dbReference type="AlphaFoldDB" id="A0A975GL91"/>
<evidence type="ECO:0000256" key="5">
    <source>
        <dbReference type="ARBA" id="ARBA00023136"/>
    </source>
</evidence>
<keyword evidence="4 8" id="KW-1133">Transmembrane helix</keyword>
<protein>
    <submittedName>
        <fullName evidence="11">Polysaccharide chain length determinant protein domain-containing protein</fullName>
    </submittedName>
</protein>
<evidence type="ECO:0000256" key="8">
    <source>
        <dbReference type="SAM" id="Phobius"/>
    </source>
</evidence>
<proteinExistence type="predicted"/>
<dbReference type="InterPro" id="IPR050445">
    <property type="entry name" value="Bact_polysacc_biosynth/exp"/>
</dbReference>
<comment type="subcellular location">
    <subcellularLocation>
        <location evidence="1">Cell membrane</location>
        <topology evidence="1">Multi-pass membrane protein</topology>
    </subcellularLocation>
</comment>
<evidence type="ECO:0000256" key="4">
    <source>
        <dbReference type="ARBA" id="ARBA00022989"/>
    </source>
</evidence>
<evidence type="ECO:0000256" key="7">
    <source>
        <dbReference type="SAM" id="MobiDB-lite"/>
    </source>
</evidence>
<keyword evidence="12" id="KW-1185">Reference proteome</keyword>
<dbReference type="GO" id="GO:0004713">
    <property type="term" value="F:protein tyrosine kinase activity"/>
    <property type="evidence" value="ECO:0007669"/>
    <property type="project" value="TreeGrafter"/>
</dbReference>
<keyword evidence="2" id="KW-1003">Cell membrane</keyword>
<feature type="compositionally biased region" description="Basic and acidic residues" evidence="7">
    <location>
        <begin position="311"/>
        <end position="326"/>
    </location>
</feature>
<feature type="transmembrane region" description="Helical" evidence="8">
    <location>
        <begin position="456"/>
        <end position="478"/>
    </location>
</feature>
<feature type="transmembrane region" description="Helical" evidence="8">
    <location>
        <begin position="24"/>
        <end position="42"/>
    </location>
</feature>
<dbReference type="Proteomes" id="UP000663722">
    <property type="component" value="Chromosome"/>
</dbReference>
<gene>
    <name evidence="11" type="ORF">dnm_015380</name>
</gene>
<evidence type="ECO:0000313" key="12">
    <source>
        <dbReference type="Proteomes" id="UP000663722"/>
    </source>
</evidence>
<organism evidence="11 12">
    <name type="scientific">Desulfonema magnum</name>
    <dbReference type="NCBI Taxonomy" id="45655"/>
    <lineage>
        <taxon>Bacteria</taxon>
        <taxon>Pseudomonadati</taxon>
        <taxon>Thermodesulfobacteriota</taxon>
        <taxon>Desulfobacteria</taxon>
        <taxon>Desulfobacterales</taxon>
        <taxon>Desulfococcaceae</taxon>
        <taxon>Desulfonema</taxon>
    </lineage>
</organism>
<dbReference type="GO" id="GO:0005886">
    <property type="term" value="C:plasma membrane"/>
    <property type="evidence" value="ECO:0007669"/>
    <property type="project" value="UniProtKB-SubCell"/>
</dbReference>
<dbReference type="InterPro" id="IPR003856">
    <property type="entry name" value="LPS_length_determ_N"/>
</dbReference>
<dbReference type="KEGG" id="dmm:dnm_015380"/>
<feature type="coiled-coil region" evidence="6">
    <location>
        <begin position="218"/>
        <end position="252"/>
    </location>
</feature>
<evidence type="ECO:0000256" key="1">
    <source>
        <dbReference type="ARBA" id="ARBA00004651"/>
    </source>
</evidence>
<sequence length="557" mass="63763">MSDEEAPKTIKIDYYLDLVVRRRWLIIIPFCLAMIGGMFVSVTTPRIYEANTLILVEPKSIPDKYVEPLTEVTVKERVSTITQQMKSRTYIERVINEAELFAGPEYKNMLSEEKVSAVRGNMKVKVTRGRRGADSFTISFRGKDPEKITRAVNILAGYFIDESIKLMTEEVFAASDFLQEELKDKATNLIAVEDNLKIYRTKYMGGLPEQLVSNLGMLSGLREQLNDKQESLRDEKVRLIQLEGQMSEARRELESYVPGTMPEKIEIKEPENVIRLRTLKQEYSSLIARYTKQHPDVIKVKKMVADLENEVAKEAEEAEEAKKSSDEPQPQKPKTETELLAARYKAMKQSQLNEIKYQYEDSLRTIKIHETDIIKILEEIRKYEKRVEDTPKREQELLSLTRDYENIQKSYNSLLTRKLDADIAVSMERKSKGQRFRILDSAKVPKKPVSPNIKTLLIMSLAAGLGLGGGLVFLLDFLDTSLRRPEDIETLMRIPVLATVPNVYHRPSDKIKQKIDQGMSVLFIMIGLMLLGIFGILAIKGVEYVTAIMEKVISKIL</sequence>
<accession>A0A975GL91</accession>
<evidence type="ECO:0000256" key="6">
    <source>
        <dbReference type="SAM" id="Coils"/>
    </source>
</evidence>
<evidence type="ECO:0000259" key="10">
    <source>
        <dbReference type="Pfam" id="PF13807"/>
    </source>
</evidence>
<keyword evidence="6" id="KW-0175">Coiled coil</keyword>
<dbReference type="PANTHER" id="PTHR32309:SF13">
    <property type="entry name" value="FERRIC ENTEROBACTIN TRANSPORT PROTEIN FEPE"/>
    <property type="match status" value="1"/>
</dbReference>
<dbReference type="EMBL" id="CP061800">
    <property type="protein sequence ID" value="QTA85527.1"/>
    <property type="molecule type" value="Genomic_DNA"/>
</dbReference>
<dbReference type="PANTHER" id="PTHR32309">
    <property type="entry name" value="TYROSINE-PROTEIN KINASE"/>
    <property type="match status" value="1"/>
</dbReference>
<keyword evidence="3 8" id="KW-0812">Transmembrane</keyword>
<dbReference type="RefSeq" id="WP_207681547.1">
    <property type="nucleotide sequence ID" value="NZ_CP061800.1"/>
</dbReference>
<keyword evidence="5 8" id="KW-0472">Membrane</keyword>
<dbReference type="InterPro" id="IPR032807">
    <property type="entry name" value="GNVR"/>
</dbReference>
<evidence type="ECO:0000259" key="9">
    <source>
        <dbReference type="Pfam" id="PF02706"/>
    </source>
</evidence>
<name>A0A975GL91_9BACT</name>
<dbReference type="Pfam" id="PF13807">
    <property type="entry name" value="GNVR"/>
    <property type="match status" value="1"/>
</dbReference>
<reference evidence="11" key="1">
    <citation type="journal article" date="2021" name="Microb. Physiol.">
        <title>Proteogenomic Insights into the Physiology of Marine, Sulfate-Reducing, Filamentous Desulfonema limicola and Desulfonema magnum.</title>
        <authorList>
            <person name="Schnaars V."/>
            <person name="Wohlbrand L."/>
            <person name="Scheve S."/>
            <person name="Hinrichs C."/>
            <person name="Reinhardt R."/>
            <person name="Rabus R."/>
        </authorList>
    </citation>
    <scope>NUCLEOTIDE SEQUENCE</scope>
    <source>
        <strain evidence="11">4be13</strain>
    </source>
</reference>
<feature type="region of interest" description="Disordered" evidence="7">
    <location>
        <begin position="311"/>
        <end position="334"/>
    </location>
</feature>
<dbReference type="Pfam" id="PF02706">
    <property type="entry name" value="Wzz"/>
    <property type="match status" value="1"/>
</dbReference>
<feature type="domain" description="Polysaccharide chain length determinant N-terminal" evidence="9">
    <location>
        <begin position="15"/>
        <end position="97"/>
    </location>
</feature>
<evidence type="ECO:0000256" key="2">
    <source>
        <dbReference type="ARBA" id="ARBA00022475"/>
    </source>
</evidence>